<name>A0A7G6E4N4_THEFR</name>
<evidence type="ECO:0000313" key="4">
    <source>
        <dbReference type="Proteomes" id="UP000515847"/>
    </source>
</evidence>
<keyword evidence="4" id="KW-1185">Reference proteome</keyword>
<dbReference type="InterPro" id="IPR014225">
    <property type="entry name" value="Spore_II_D_firmicutes"/>
</dbReference>
<dbReference type="GO" id="GO:0030435">
    <property type="term" value="P:sporulation resulting in formation of a cellular spore"/>
    <property type="evidence" value="ECO:0007669"/>
    <property type="project" value="InterPro"/>
</dbReference>
<feature type="domain" description="Sporulation stage II protein D amidase enhancer LytB N-terminal" evidence="2">
    <location>
        <begin position="58"/>
        <end position="166"/>
    </location>
</feature>
<dbReference type="AlphaFoldDB" id="A0A7G6E4N4"/>
<sequence>MMTMALWPRRRKRRGFLKWGILFILLLIVIPWGISLLFEDELEIKIKGDTARVRVLNHQTNKLMYLGLEEYLVGVVAAEMPASFPEEALKAQAVAARTYAVKRLQIPDPRIKNLNQDADLSTNPAINQAWISSEEMKNRWGVWGYRAYKKKIIQAVQETAGQVLVYQGQLIDPVYHSSCGGGRTENSEDVWKFQIPYLRSVACVDHQDRYRETVNTIDLARLDKALGTSLQSIPVSKLQTGKNYIQVMEKTGTGRVKTMRFGNTVISGTELRSKLGLASTWFDWQVKGESILFVTRGNGHGVGMCQYGAAAMAEQGKDYRQILTHYYTGVGFAKISY</sequence>
<dbReference type="PANTHER" id="PTHR30032">
    <property type="entry name" value="N-ACETYLMURAMOYL-L-ALANINE AMIDASE-RELATED"/>
    <property type="match status" value="1"/>
</dbReference>
<proteinExistence type="predicted"/>
<dbReference type="InterPro" id="IPR013486">
    <property type="entry name" value="SpoIID/LytB"/>
</dbReference>
<protein>
    <submittedName>
        <fullName evidence="3">Stage II sporulation protein D</fullName>
    </submittedName>
</protein>
<reference evidence="3 4" key="1">
    <citation type="journal article" date="2019" name="Front. Microbiol.">
        <title>Thermoanaerosceptrum fracticalcis gen. nov. sp. nov., a Novel Fumarate-Fermenting Microorganism From a Deep Fractured Carbonate Aquifer of the US Great Basin.</title>
        <authorList>
            <person name="Hamilton-Brehm S.D."/>
            <person name="Stewart L.E."/>
            <person name="Zavarin M."/>
            <person name="Caldwell M."/>
            <person name="Lawson P.A."/>
            <person name="Onstott T.C."/>
            <person name="Grzymski J."/>
            <person name="Neveux I."/>
            <person name="Lollar B.S."/>
            <person name="Russell C.E."/>
            <person name="Moser D.P."/>
        </authorList>
    </citation>
    <scope>NUCLEOTIDE SEQUENCE [LARGE SCALE GENOMIC DNA]</scope>
    <source>
        <strain evidence="3 4">DRI-13</strain>
    </source>
</reference>
<dbReference type="Pfam" id="PF08486">
    <property type="entry name" value="SpoIID"/>
    <property type="match status" value="1"/>
</dbReference>
<evidence type="ECO:0000313" key="3">
    <source>
        <dbReference type="EMBL" id="QNB47038.1"/>
    </source>
</evidence>
<keyword evidence="1" id="KW-0812">Transmembrane</keyword>
<dbReference type="KEGG" id="tfr:BR63_12400"/>
<keyword evidence="1" id="KW-0472">Membrane</keyword>
<dbReference type="InterPro" id="IPR051922">
    <property type="entry name" value="Bact_Sporulation_Assoc"/>
</dbReference>
<dbReference type="NCBIfam" id="TIGR02669">
    <property type="entry name" value="SpoIID_LytB"/>
    <property type="match status" value="1"/>
</dbReference>
<dbReference type="Proteomes" id="UP000515847">
    <property type="component" value="Chromosome"/>
</dbReference>
<dbReference type="EMBL" id="CP045798">
    <property type="protein sequence ID" value="QNB47038.1"/>
    <property type="molecule type" value="Genomic_DNA"/>
</dbReference>
<dbReference type="InterPro" id="IPR013693">
    <property type="entry name" value="SpoIID/LytB_N"/>
</dbReference>
<keyword evidence="1" id="KW-1133">Transmembrane helix</keyword>
<accession>A0A7G6E4N4</accession>
<evidence type="ECO:0000256" key="1">
    <source>
        <dbReference type="SAM" id="Phobius"/>
    </source>
</evidence>
<evidence type="ECO:0000259" key="2">
    <source>
        <dbReference type="Pfam" id="PF08486"/>
    </source>
</evidence>
<dbReference type="NCBIfam" id="TIGR02870">
    <property type="entry name" value="spore_II_D"/>
    <property type="match status" value="1"/>
</dbReference>
<dbReference type="GO" id="GO:0030288">
    <property type="term" value="C:outer membrane-bounded periplasmic space"/>
    <property type="evidence" value="ECO:0007669"/>
    <property type="project" value="TreeGrafter"/>
</dbReference>
<gene>
    <name evidence="3" type="primary">spoIID</name>
    <name evidence="3" type="ORF">BR63_12400</name>
</gene>
<organism evidence="3 4">
    <name type="scientific">Thermanaerosceptrum fracticalcis</name>
    <dbReference type="NCBI Taxonomy" id="1712410"/>
    <lineage>
        <taxon>Bacteria</taxon>
        <taxon>Bacillati</taxon>
        <taxon>Bacillota</taxon>
        <taxon>Clostridia</taxon>
        <taxon>Eubacteriales</taxon>
        <taxon>Peptococcaceae</taxon>
        <taxon>Thermanaerosceptrum</taxon>
    </lineage>
</organism>
<feature type="transmembrane region" description="Helical" evidence="1">
    <location>
        <begin position="21"/>
        <end position="38"/>
    </location>
</feature>
<dbReference type="PANTHER" id="PTHR30032:SF4">
    <property type="entry name" value="AMIDASE ENHANCER"/>
    <property type="match status" value="1"/>
</dbReference>